<dbReference type="GO" id="GO:0006631">
    <property type="term" value="P:fatty acid metabolic process"/>
    <property type="evidence" value="ECO:0007669"/>
    <property type="project" value="UniProtKB-KW"/>
</dbReference>
<keyword evidence="10" id="KW-1185">Reference proteome</keyword>
<dbReference type="PANTHER" id="PTHR43602">
    <property type="match status" value="1"/>
</dbReference>
<dbReference type="InterPro" id="IPR001753">
    <property type="entry name" value="Enoyl-CoA_hydra/iso"/>
</dbReference>
<dbReference type="GO" id="GO:0005739">
    <property type="term" value="C:mitochondrion"/>
    <property type="evidence" value="ECO:0007669"/>
    <property type="project" value="UniProtKB-SubCell"/>
</dbReference>
<dbReference type="Proteomes" id="UP000507470">
    <property type="component" value="Unassembled WGS sequence"/>
</dbReference>
<dbReference type="Pfam" id="PF00378">
    <property type="entry name" value="ECH_1"/>
    <property type="match status" value="2"/>
</dbReference>
<dbReference type="OrthoDB" id="2139957at2759"/>
<dbReference type="GO" id="GO:0016836">
    <property type="term" value="F:hydro-lyase activity"/>
    <property type="evidence" value="ECO:0007669"/>
    <property type="project" value="TreeGrafter"/>
</dbReference>
<evidence type="ECO:0000256" key="2">
    <source>
        <dbReference type="ARBA" id="ARBA00022832"/>
    </source>
</evidence>
<comment type="function">
    <text evidence="6">May play a role in fatty acid biosynthesis and insulin sensitivity.</text>
</comment>
<evidence type="ECO:0000256" key="6">
    <source>
        <dbReference type="ARBA" id="ARBA00037410"/>
    </source>
</evidence>
<evidence type="ECO:0000256" key="3">
    <source>
        <dbReference type="ARBA" id="ARBA00022946"/>
    </source>
</evidence>
<dbReference type="InterPro" id="IPR049012">
    <property type="entry name" value="Mutator_transp_dom"/>
</dbReference>
<feature type="domain" description="Mutator-like transposase" evidence="8">
    <location>
        <begin position="223"/>
        <end position="452"/>
    </location>
</feature>
<protein>
    <recommendedName>
        <fullName evidence="7">Enoyl-CoA hydratase domain-containing protein 3, mitochondrial</fullName>
    </recommendedName>
</protein>
<evidence type="ECO:0000256" key="4">
    <source>
        <dbReference type="ARBA" id="ARBA00023098"/>
    </source>
</evidence>
<dbReference type="PANTHER" id="PTHR43602:SF1">
    <property type="entry name" value="ENOYL-COA HYDRATASE DOMAIN-CONTAINING PROTEIN 3, MITOCHONDRIAL"/>
    <property type="match status" value="1"/>
</dbReference>
<dbReference type="Gene3D" id="3.90.226.10">
    <property type="entry name" value="2-enoyl-CoA Hydratase, Chain A, domain 1"/>
    <property type="match status" value="2"/>
</dbReference>
<evidence type="ECO:0000256" key="7">
    <source>
        <dbReference type="ARBA" id="ARBA00040545"/>
    </source>
</evidence>
<dbReference type="Gene3D" id="1.10.12.10">
    <property type="entry name" value="Lyase 2-enoyl-coa Hydratase, Chain A, domain 2"/>
    <property type="match status" value="1"/>
</dbReference>
<keyword evidence="4" id="KW-0443">Lipid metabolism</keyword>
<dbReference type="Pfam" id="PF20700">
    <property type="entry name" value="Mutator"/>
    <property type="match status" value="1"/>
</dbReference>
<organism evidence="9 10">
    <name type="scientific">Mytilus coruscus</name>
    <name type="common">Sea mussel</name>
    <dbReference type="NCBI Taxonomy" id="42192"/>
    <lineage>
        <taxon>Eukaryota</taxon>
        <taxon>Metazoa</taxon>
        <taxon>Spiralia</taxon>
        <taxon>Lophotrochozoa</taxon>
        <taxon>Mollusca</taxon>
        <taxon>Bivalvia</taxon>
        <taxon>Autobranchia</taxon>
        <taxon>Pteriomorphia</taxon>
        <taxon>Mytilida</taxon>
        <taxon>Mytiloidea</taxon>
        <taxon>Mytilidae</taxon>
        <taxon>Mytilinae</taxon>
        <taxon>Mytilus</taxon>
    </lineage>
</organism>
<dbReference type="SUPFAM" id="SSF52096">
    <property type="entry name" value="ClpP/crotonase"/>
    <property type="match status" value="2"/>
</dbReference>
<keyword evidence="2" id="KW-0276">Fatty acid metabolism</keyword>
<evidence type="ECO:0000313" key="9">
    <source>
        <dbReference type="EMBL" id="CAC5414355.1"/>
    </source>
</evidence>
<evidence type="ECO:0000313" key="10">
    <source>
        <dbReference type="Proteomes" id="UP000507470"/>
    </source>
</evidence>
<evidence type="ECO:0000256" key="1">
    <source>
        <dbReference type="ARBA" id="ARBA00004173"/>
    </source>
</evidence>
<dbReference type="InterPro" id="IPR029045">
    <property type="entry name" value="ClpP/crotonase-like_dom_sf"/>
</dbReference>
<gene>
    <name evidence="9" type="ORF">MCOR_47175</name>
</gene>
<dbReference type="InterPro" id="IPR052377">
    <property type="entry name" value="Mitochondrial_ECH-domain"/>
</dbReference>
<name>A0A6J8E4H5_MYTCO</name>
<dbReference type="EMBL" id="CACVKT020008340">
    <property type="protein sequence ID" value="CAC5414355.1"/>
    <property type="molecule type" value="Genomic_DNA"/>
</dbReference>
<evidence type="ECO:0000259" key="8">
    <source>
        <dbReference type="Pfam" id="PF20700"/>
    </source>
</evidence>
<reference evidence="9 10" key="1">
    <citation type="submission" date="2020-06" db="EMBL/GenBank/DDBJ databases">
        <authorList>
            <person name="Li R."/>
            <person name="Bekaert M."/>
        </authorList>
    </citation>
    <scope>NUCLEOTIDE SEQUENCE [LARGE SCALE GENOMIC DNA]</scope>
    <source>
        <strain evidence="10">wild</strain>
    </source>
</reference>
<accession>A0A6J8E4H5</accession>
<keyword evidence="3" id="KW-0809">Transit peptide</keyword>
<sequence length="618" mass="68883">MMGRTLVNFATFSILRRSFSLSSGCLQCSNQPLTVCTESNGIRKICLNDPKKRNALSLSMLKRLQDDLTRDIDHLRAIIITAPGKVFCAGHDLKELRSEDGRQHHIEVFQSCSEMMNTIQDLPVPVIAEVSGENHIRTKLFPVKSDYDTPKYTRLTMKKYNVVVNDPYTDPEGKARLSALAAKLLRLKCDDVSVPKKSRNLAINDKRPNCNSYCTRKRRKEDFLICARCSYISEKYSLYEELETGKPCRKPSKLDTAVHVGLSQTPIASSSMCKIILSGNMQAPAASSLQRRAKKVLKNIVDVNKMNLRKRKNEIVKINRLRGKEDPNTIRDQMDGMYNNPQYSGVGRTPFQPATQTVYTTAKKITTDHKILSINIKNKLCSKHSSLEVDPDSGRLHAECTDECSANIPMVKSIGDEYTWAKECIIDLKADNIEVEYLVTNPDSSAYRAAQDLYEEGTTSLATAAGCQLVATCDIAVASEKSQFATPGVNVGLFCSTPAVAVGRAVPRKVAMEMLFTGHPISAQDALLHGLVSKVVPEDKLEEETMKIAERICESSRSVIALGKATFYAQMNLERKEAYKLTSQVMVENLSISDGQEGIKSFIEKKKPIWSHNTNKVH</sequence>
<comment type="subcellular location">
    <subcellularLocation>
        <location evidence="1">Mitochondrion</location>
    </subcellularLocation>
</comment>
<dbReference type="CDD" id="cd06558">
    <property type="entry name" value="crotonase-like"/>
    <property type="match status" value="2"/>
</dbReference>
<dbReference type="AlphaFoldDB" id="A0A6J8E4H5"/>
<dbReference type="InterPro" id="IPR014748">
    <property type="entry name" value="Enoyl-CoA_hydra_C"/>
</dbReference>
<keyword evidence="5" id="KW-0496">Mitochondrion</keyword>
<proteinExistence type="predicted"/>
<evidence type="ECO:0000256" key="5">
    <source>
        <dbReference type="ARBA" id="ARBA00023128"/>
    </source>
</evidence>